<reference evidence="2 3" key="1">
    <citation type="submission" date="2024-01" db="EMBL/GenBank/DDBJ databases">
        <title>The genomes of 5 underutilized Papilionoideae crops provide insights into root nodulation and disease resistanc.</title>
        <authorList>
            <person name="Jiang F."/>
        </authorList>
    </citation>
    <scope>NUCLEOTIDE SEQUENCE [LARGE SCALE GENOMIC DNA]</scope>
    <source>
        <strain evidence="2">DUOXIRENSHENG_FW03</strain>
        <tissue evidence="2">Leaves</tissue>
    </source>
</reference>
<sequence>MLKDNIAVCSGSSVDRRTSPTNSGEGELFNKEKKHVPYSSPFSSELKSQDQYDFMPNATTSHTNPRHIDATSPPRHDQTYLHSELDDTYSYEKRGDRKQTNSNLKAHNANPFGEANSSPYKYNTGPSSSSQNPFLVMSDATNIEHVGASESENVHDHLHSMPAKQQQKGGMSNNNLSAYPSDGMLGPHSSLASSINESPERNPFKVGAADIGKVHEHYDHHVNGSHHIHPSPDQGHWSMPSSEARTHPANTHGKTRVPSSNLELDPFFTLESEENQRQADANSKNRSGTTNTPTSFESNHTFSITEQGNHRNISNNSGTDRKSGSPISSFSPASEFSTQDHMHNSPYANSKNSVGATNTPTSGEPYDIFSVTEQGHHIKTSSNSGTDKKLGSPVSSSPASQFSTQDQMYSYENSTKSPQKRGKDVKFAMDFTDDDIPISSFPNHGHQASDGAGQHSSAAVSPGSEKQNPPLQVMERPENPTTTSNYRFPSHVFDRHKSKSNTQWSTASNESLFSIQMGNTSFSGDTAWMNKSGELDKTGDINLSGPISSNQPPLPPQSQPLPQPQPQPQRQPQSQPQPQPQSQPQLQSQSPPQAPSTKFNDISQSTAKDYEDSKDTEEKAAETMREMEAPNPLLLMCKPLPLIPFIYGEKHHSSKHGEEKKKQQKQPEQQTPKAPAEAVQTPKSTANASHKESKSWLSCFSCC</sequence>
<dbReference type="AlphaFoldDB" id="A0AAN9XVG4"/>
<feature type="compositionally biased region" description="Basic and acidic residues" evidence="1">
    <location>
        <begin position="648"/>
        <end position="661"/>
    </location>
</feature>
<feature type="compositionally biased region" description="Polar residues" evidence="1">
    <location>
        <begin position="346"/>
        <end position="362"/>
    </location>
</feature>
<evidence type="ECO:0000256" key="1">
    <source>
        <dbReference type="SAM" id="MobiDB-lite"/>
    </source>
</evidence>
<feature type="compositionally biased region" description="Polar residues" evidence="1">
    <location>
        <begin position="115"/>
        <end position="132"/>
    </location>
</feature>
<feature type="region of interest" description="Disordered" evidence="1">
    <location>
        <begin position="221"/>
        <end position="261"/>
    </location>
</feature>
<feature type="region of interest" description="Disordered" evidence="1">
    <location>
        <begin position="648"/>
        <end position="703"/>
    </location>
</feature>
<feature type="compositionally biased region" description="Low complexity" evidence="1">
    <location>
        <begin position="324"/>
        <end position="337"/>
    </location>
</feature>
<feature type="compositionally biased region" description="Basic and acidic residues" evidence="1">
    <location>
        <begin position="66"/>
        <end position="99"/>
    </location>
</feature>
<feature type="region of interest" description="Disordered" evidence="1">
    <location>
        <begin position="1"/>
        <end position="132"/>
    </location>
</feature>
<feature type="compositionally biased region" description="Polar residues" evidence="1">
    <location>
        <begin position="404"/>
        <end position="417"/>
    </location>
</feature>
<gene>
    <name evidence="2" type="ORF">VNO78_02766</name>
</gene>
<feature type="compositionally biased region" description="Polar residues" evidence="1">
    <location>
        <begin position="597"/>
        <end position="607"/>
    </location>
</feature>
<evidence type="ECO:0000313" key="3">
    <source>
        <dbReference type="Proteomes" id="UP001386955"/>
    </source>
</evidence>
<feature type="compositionally biased region" description="Basic and acidic residues" evidence="1">
    <location>
        <begin position="608"/>
        <end position="628"/>
    </location>
</feature>
<feature type="compositionally biased region" description="Polar residues" evidence="1">
    <location>
        <begin position="40"/>
        <end position="63"/>
    </location>
</feature>
<feature type="compositionally biased region" description="Low complexity" evidence="1">
    <location>
        <begin position="666"/>
        <end position="678"/>
    </location>
</feature>
<dbReference type="PANTHER" id="PTHR33673">
    <property type="entry name" value="SUPPRESSOR SRP40-LIKE PROTEIN"/>
    <property type="match status" value="1"/>
</dbReference>
<accession>A0AAN9XVG4</accession>
<proteinExistence type="predicted"/>
<feature type="compositionally biased region" description="Pro residues" evidence="1">
    <location>
        <begin position="552"/>
        <end position="581"/>
    </location>
</feature>
<feature type="region of interest" description="Disordered" evidence="1">
    <location>
        <begin position="273"/>
        <end position="422"/>
    </location>
</feature>
<feature type="region of interest" description="Disordered" evidence="1">
    <location>
        <begin position="525"/>
        <end position="633"/>
    </location>
</feature>
<feature type="compositionally biased region" description="Low complexity" evidence="1">
    <location>
        <begin position="582"/>
        <end position="591"/>
    </location>
</feature>
<evidence type="ECO:0000313" key="2">
    <source>
        <dbReference type="EMBL" id="KAK7411333.1"/>
    </source>
</evidence>
<feature type="compositionally biased region" description="Polar residues" evidence="1">
    <location>
        <begin position="278"/>
        <end position="318"/>
    </location>
</feature>
<organism evidence="2 3">
    <name type="scientific">Psophocarpus tetragonolobus</name>
    <name type="common">Winged bean</name>
    <name type="synonym">Dolichos tetragonolobus</name>
    <dbReference type="NCBI Taxonomy" id="3891"/>
    <lineage>
        <taxon>Eukaryota</taxon>
        <taxon>Viridiplantae</taxon>
        <taxon>Streptophyta</taxon>
        <taxon>Embryophyta</taxon>
        <taxon>Tracheophyta</taxon>
        <taxon>Spermatophyta</taxon>
        <taxon>Magnoliopsida</taxon>
        <taxon>eudicotyledons</taxon>
        <taxon>Gunneridae</taxon>
        <taxon>Pentapetalae</taxon>
        <taxon>rosids</taxon>
        <taxon>fabids</taxon>
        <taxon>Fabales</taxon>
        <taxon>Fabaceae</taxon>
        <taxon>Papilionoideae</taxon>
        <taxon>50 kb inversion clade</taxon>
        <taxon>NPAAA clade</taxon>
        <taxon>indigoferoid/millettioid clade</taxon>
        <taxon>Phaseoleae</taxon>
        <taxon>Psophocarpus</taxon>
    </lineage>
</organism>
<name>A0AAN9XVG4_PSOTE</name>
<dbReference type="PANTHER" id="PTHR33673:SF38">
    <property type="entry name" value="CHROMODOMAIN-HELICASE-DNA-BINDING PROTEIN 7-LIKE"/>
    <property type="match status" value="1"/>
</dbReference>
<feature type="compositionally biased region" description="Polar residues" evidence="1">
    <location>
        <begin position="454"/>
        <end position="470"/>
    </location>
</feature>
<comment type="caution">
    <text evidence="2">The sequence shown here is derived from an EMBL/GenBank/DDBJ whole genome shotgun (WGS) entry which is preliminary data.</text>
</comment>
<protein>
    <submittedName>
        <fullName evidence="2">Uncharacterized protein</fullName>
    </submittedName>
</protein>
<feature type="compositionally biased region" description="Low complexity" evidence="1">
    <location>
        <begin position="392"/>
        <end position="403"/>
    </location>
</feature>
<dbReference type="Proteomes" id="UP001386955">
    <property type="component" value="Unassembled WGS sequence"/>
</dbReference>
<keyword evidence="3" id="KW-1185">Reference proteome</keyword>
<feature type="region of interest" description="Disordered" evidence="1">
    <location>
        <begin position="436"/>
        <end position="488"/>
    </location>
</feature>
<dbReference type="EMBL" id="JAYMYS010000001">
    <property type="protein sequence ID" value="KAK7411333.1"/>
    <property type="molecule type" value="Genomic_DNA"/>
</dbReference>